<dbReference type="EMBL" id="NRRU01000009">
    <property type="protein sequence ID" value="MBK1711931.1"/>
    <property type="molecule type" value="Genomic_DNA"/>
</dbReference>
<sequence length="288" mass="30835">MKVRLAGEVDAAWRRELAAALPEAQWCDHGDAEFAVVANPVPGALADMPSLVFVQSLWAGVERLLADTTLPPGLPVARMVDPAMSAAMAETALWAVLALHRGFFDYAAQQRAGVWQQQAQRRADEVAVLVLGRGEMGGTVGARLAALGYRVEHWQRGRELAPLLAGADIVINLLPLTAATHDLVDARFFAALPPGAAFVNLGRGAHVVEADLLAALDAGRLRHAVLDVFRSEPLPAGHAFWRHPRVTLLPHAAAATDARSASRVAAANLRAWRDGRPVAHLVDRGRGY</sequence>
<evidence type="ECO:0000256" key="1">
    <source>
        <dbReference type="ARBA" id="ARBA00023002"/>
    </source>
</evidence>
<dbReference type="Proteomes" id="UP001041814">
    <property type="component" value="Unassembled WGS sequence"/>
</dbReference>
<evidence type="ECO:0000259" key="3">
    <source>
        <dbReference type="Pfam" id="PF02826"/>
    </source>
</evidence>
<reference evidence="4" key="2">
    <citation type="journal article" date="2020" name="Microorganisms">
        <title>Osmotic Adaptation and Compatible Solute Biosynthesis of Phototrophic Bacteria as Revealed from Genome Analyses.</title>
        <authorList>
            <person name="Imhoff J.F."/>
            <person name="Rahn T."/>
            <person name="Kunzel S."/>
            <person name="Keller A."/>
            <person name="Neulinger S.C."/>
        </authorList>
    </citation>
    <scope>NUCLEOTIDE SEQUENCE</scope>
    <source>
        <strain evidence="4">IM 151</strain>
    </source>
</reference>
<dbReference type="PANTHER" id="PTHR43333">
    <property type="entry name" value="2-HACID_DH_C DOMAIN-CONTAINING PROTEIN"/>
    <property type="match status" value="1"/>
</dbReference>
<dbReference type="InterPro" id="IPR006140">
    <property type="entry name" value="D-isomer_DH_NAD-bd"/>
</dbReference>
<accession>A0ABS1DRY8</accession>
<proteinExistence type="predicted"/>
<comment type="caution">
    <text evidence="4">The sequence shown here is derived from an EMBL/GenBank/DDBJ whole genome shotgun (WGS) entry which is preliminary data.</text>
</comment>
<dbReference type="CDD" id="cd12164">
    <property type="entry name" value="GDH_like_2"/>
    <property type="match status" value="1"/>
</dbReference>
<evidence type="ECO:0000313" key="4">
    <source>
        <dbReference type="EMBL" id="MBK1711931.1"/>
    </source>
</evidence>
<dbReference type="RefSeq" id="WP_200377899.1">
    <property type="nucleotide sequence ID" value="NZ_NRRU01000009.1"/>
</dbReference>
<reference evidence="4" key="1">
    <citation type="submission" date="2017-08" db="EMBL/GenBank/DDBJ databases">
        <authorList>
            <person name="Imhoff J.F."/>
            <person name="Rahn T."/>
            <person name="Kuenzel S."/>
            <person name="Neulinger S.C."/>
        </authorList>
    </citation>
    <scope>NUCLEOTIDE SEQUENCE</scope>
    <source>
        <strain evidence="4">IM 151</strain>
    </source>
</reference>
<keyword evidence="1" id="KW-0560">Oxidoreductase</keyword>
<dbReference type="InterPro" id="IPR036291">
    <property type="entry name" value="NAD(P)-bd_dom_sf"/>
</dbReference>
<keyword evidence="2" id="KW-0520">NAD</keyword>
<dbReference type="Gene3D" id="3.40.50.720">
    <property type="entry name" value="NAD(P)-binding Rossmann-like Domain"/>
    <property type="match status" value="2"/>
</dbReference>
<organism evidence="4 5">
    <name type="scientific">Rubrivivax gelatinosus</name>
    <name type="common">Rhodocyclus gelatinosus</name>
    <name type="synonym">Rhodopseudomonas gelatinosa</name>
    <dbReference type="NCBI Taxonomy" id="28068"/>
    <lineage>
        <taxon>Bacteria</taxon>
        <taxon>Pseudomonadati</taxon>
        <taxon>Pseudomonadota</taxon>
        <taxon>Betaproteobacteria</taxon>
        <taxon>Burkholderiales</taxon>
        <taxon>Sphaerotilaceae</taxon>
        <taxon>Rubrivivax</taxon>
    </lineage>
</organism>
<name>A0ABS1DRY8_RUBGE</name>
<gene>
    <name evidence="4" type="ORF">CKO43_03945</name>
</gene>
<dbReference type="PANTHER" id="PTHR43333:SF1">
    <property type="entry name" value="D-ISOMER SPECIFIC 2-HYDROXYACID DEHYDROGENASE NAD-BINDING DOMAIN-CONTAINING PROTEIN"/>
    <property type="match status" value="1"/>
</dbReference>
<dbReference type="Pfam" id="PF02826">
    <property type="entry name" value="2-Hacid_dh_C"/>
    <property type="match status" value="1"/>
</dbReference>
<evidence type="ECO:0000313" key="5">
    <source>
        <dbReference type="Proteomes" id="UP001041814"/>
    </source>
</evidence>
<feature type="domain" description="D-isomer specific 2-hydroxyacid dehydrogenase NAD-binding" evidence="3">
    <location>
        <begin position="94"/>
        <end position="253"/>
    </location>
</feature>
<evidence type="ECO:0000256" key="2">
    <source>
        <dbReference type="ARBA" id="ARBA00023027"/>
    </source>
</evidence>
<protein>
    <submittedName>
        <fullName evidence="4">Glyoxylate/hydroxypyruvate reductase A</fullName>
    </submittedName>
</protein>
<keyword evidence="5" id="KW-1185">Reference proteome</keyword>
<dbReference type="SUPFAM" id="SSF51735">
    <property type="entry name" value="NAD(P)-binding Rossmann-fold domains"/>
    <property type="match status" value="1"/>
</dbReference>